<evidence type="ECO:0000313" key="2">
    <source>
        <dbReference type="EMBL" id="QDH91263.1"/>
    </source>
</evidence>
<proteinExistence type="predicted"/>
<evidence type="ECO:0008006" key="3">
    <source>
        <dbReference type="Google" id="ProtNLM"/>
    </source>
</evidence>
<gene>
    <name evidence="2" type="ORF">H2RhizoLitter7215_000005</name>
</gene>
<organism evidence="2">
    <name type="scientific">Leviviridae sp</name>
    <dbReference type="NCBI Taxonomy" id="2027243"/>
    <lineage>
        <taxon>Viruses</taxon>
        <taxon>Riboviria</taxon>
        <taxon>Orthornavirae</taxon>
        <taxon>Lenarviricota</taxon>
        <taxon>Leviviricetes</taxon>
        <taxon>Norzivirales</taxon>
        <taxon>Fiersviridae</taxon>
    </lineage>
</organism>
<protein>
    <recommendedName>
        <fullName evidence="3">Maturation</fullName>
    </recommendedName>
</protein>
<evidence type="ECO:0000256" key="1">
    <source>
        <dbReference type="SAM" id="MobiDB-lite"/>
    </source>
</evidence>
<sequence length="365" mass="40252">MSVRTRDYSVSRPKGTGVWTFGGPLTIGGSYPIIVETGNVSDTIHEPDNGPFFVDSWKLQGGTINGRQPDSTVWTNYIADGYVGPNQYGHHPAADSPDNLGAATEGAKRTNPSRPYVDLPAEIFQLHEIPDLIRHTGKQFIDRAADIHIKANFGVQPLLTDLMKLITFKNVVNHRVKELEKLHSSGGLKRTVGIYKGSNTAQGDWTVQTNFGFYTVPSRWITQEEVRVHCRWFPSATFFPFETNDAPLVSQARKAVLGGTIDMATAWELIPWTWLIDWAGSVGDYLIATRNVVGATLASVSVMRHLRTEFHMGQSNVNGTASVSPAVAIKETKMRTLSTVFPEAHMPFLNEGQMGIATSLSILKR</sequence>
<dbReference type="EMBL" id="MN036125">
    <property type="protein sequence ID" value="QDH91263.1"/>
    <property type="molecule type" value="Genomic_RNA"/>
</dbReference>
<feature type="region of interest" description="Disordered" evidence="1">
    <location>
        <begin position="90"/>
        <end position="114"/>
    </location>
</feature>
<name>A0A514DCD0_9VIRU</name>
<accession>A0A514DCD0</accession>
<reference evidence="2" key="1">
    <citation type="submission" date="2019-05" db="EMBL/GenBank/DDBJ databases">
        <title>Metatranscriptomic reconstruction reveals RNA viruses with the potential to shape carbon cycling in soil.</title>
        <authorList>
            <person name="Starr E.P."/>
            <person name="Nuccio E."/>
            <person name="Pett-Ridge J."/>
            <person name="Banfield J.F."/>
            <person name="Firestone M.K."/>
        </authorList>
    </citation>
    <scope>NUCLEOTIDE SEQUENCE</scope>
    <source>
        <strain evidence="2">H2_Rhizo_Litter_7_scaffold_215</strain>
    </source>
</reference>